<name>A0A814Y007_9BILA</name>
<evidence type="ECO:0000313" key="4">
    <source>
        <dbReference type="Proteomes" id="UP000663864"/>
    </source>
</evidence>
<protein>
    <submittedName>
        <fullName evidence="2">Uncharacterized protein</fullName>
    </submittedName>
</protein>
<feature type="compositionally biased region" description="Polar residues" evidence="1">
    <location>
        <begin position="1"/>
        <end position="24"/>
    </location>
</feature>
<dbReference type="GO" id="GO:0003676">
    <property type="term" value="F:nucleic acid binding"/>
    <property type="evidence" value="ECO:0007669"/>
    <property type="project" value="InterPro"/>
</dbReference>
<sequence length="138" mass="15544">MGCGTSSPTKQFHSTPSDSTLKTDQTLEHVPSKSETPEAQIDNMENYTVALNGYFNPKNDVVWADIRGDANERGGVHEKEKFPVSVMVALGATWNGLTEPYFFANEERLNGTAYYEELLPFYKEEGSRLFGHQNWGFQ</sequence>
<dbReference type="EMBL" id="CAJOBD010001499">
    <property type="protein sequence ID" value="CAF3805763.1"/>
    <property type="molecule type" value="Genomic_DNA"/>
</dbReference>
<feature type="compositionally biased region" description="Basic and acidic residues" evidence="1">
    <location>
        <begin position="25"/>
        <end position="36"/>
    </location>
</feature>
<gene>
    <name evidence="3" type="ORF">JBS370_LOCUS15568</name>
    <name evidence="2" type="ORF">ZHD862_LOCUS23953</name>
</gene>
<comment type="caution">
    <text evidence="2">The sequence shown here is derived from an EMBL/GenBank/DDBJ whole genome shotgun (WGS) entry which is preliminary data.</text>
</comment>
<evidence type="ECO:0000313" key="2">
    <source>
        <dbReference type="EMBL" id="CAF1222746.1"/>
    </source>
</evidence>
<reference evidence="2" key="1">
    <citation type="submission" date="2021-02" db="EMBL/GenBank/DDBJ databases">
        <authorList>
            <person name="Nowell W R."/>
        </authorList>
    </citation>
    <scope>NUCLEOTIDE SEQUENCE</scope>
</reference>
<dbReference type="AlphaFoldDB" id="A0A814Y007"/>
<evidence type="ECO:0000313" key="3">
    <source>
        <dbReference type="EMBL" id="CAF3805763.1"/>
    </source>
</evidence>
<dbReference type="Proteomes" id="UP000663836">
    <property type="component" value="Unassembled WGS sequence"/>
</dbReference>
<dbReference type="Gene3D" id="3.30.420.10">
    <property type="entry name" value="Ribonuclease H-like superfamily/Ribonuclease H"/>
    <property type="match status" value="1"/>
</dbReference>
<dbReference type="InterPro" id="IPR036397">
    <property type="entry name" value="RNaseH_sf"/>
</dbReference>
<organism evidence="2 4">
    <name type="scientific">Rotaria sordida</name>
    <dbReference type="NCBI Taxonomy" id="392033"/>
    <lineage>
        <taxon>Eukaryota</taxon>
        <taxon>Metazoa</taxon>
        <taxon>Spiralia</taxon>
        <taxon>Gnathifera</taxon>
        <taxon>Rotifera</taxon>
        <taxon>Eurotatoria</taxon>
        <taxon>Bdelloidea</taxon>
        <taxon>Philodinida</taxon>
        <taxon>Philodinidae</taxon>
        <taxon>Rotaria</taxon>
    </lineage>
</organism>
<evidence type="ECO:0000256" key="1">
    <source>
        <dbReference type="SAM" id="MobiDB-lite"/>
    </source>
</evidence>
<proteinExistence type="predicted"/>
<dbReference type="EMBL" id="CAJNOT010001592">
    <property type="protein sequence ID" value="CAF1222746.1"/>
    <property type="molecule type" value="Genomic_DNA"/>
</dbReference>
<feature type="region of interest" description="Disordered" evidence="1">
    <location>
        <begin position="1"/>
        <end position="41"/>
    </location>
</feature>
<dbReference type="Proteomes" id="UP000663864">
    <property type="component" value="Unassembled WGS sequence"/>
</dbReference>
<accession>A0A814Y007</accession>